<protein>
    <submittedName>
        <fullName evidence="4">Uncharacterized protein</fullName>
    </submittedName>
</protein>
<dbReference type="PANTHER" id="PTHR33164:SF43">
    <property type="entry name" value="HTH-TYPE TRANSCRIPTIONAL REPRESSOR YETL"/>
    <property type="match status" value="1"/>
</dbReference>
<keyword evidence="3" id="KW-0804">Transcription</keyword>
<comment type="caution">
    <text evidence="4">The sequence shown here is derived from an EMBL/GenBank/DDBJ whole genome shotgun (WGS) entry which is preliminary data.</text>
</comment>
<keyword evidence="2" id="KW-0238">DNA-binding</keyword>
<dbReference type="OrthoDB" id="5511415at2"/>
<dbReference type="Gene3D" id="1.10.10.10">
    <property type="entry name" value="Winged helix-like DNA-binding domain superfamily/Winged helix DNA-binding domain"/>
    <property type="match status" value="1"/>
</dbReference>
<reference evidence="4 5" key="1">
    <citation type="submission" date="2014-01" db="EMBL/GenBank/DDBJ databases">
        <title>Sulfitobacter sp. H3 (MCCC 1A00686) Genome Sequencing.</title>
        <authorList>
            <person name="Lai Q."/>
            <person name="Hong Z."/>
        </authorList>
    </citation>
    <scope>NUCLEOTIDE SEQUENCE [LARGE SCALE GENOMIC DNA]</scope>
    <source>
        <strain evidence="4 5">H3</strain>
    </source>
</reference>
<evidence type="ECO:0000256" key="3">
    <source>
        <dbReference type="ARBA" id="ARBA00023163"/>
    </source>
</evidence>
<sequence length="147" mass="15550">MTKDVDGLGGLILEVFRLNGTLIAQGDQKVAPFGLSSARWQVMGGVCRSASALTVSQLARETGASRQAVQRIVNALVSDGLLAMADNPGDKRAQLVTVTPAGRHVYAQADAVRRDWLSDVAGRLGTEEVAHARKTLEKLRDLLAGGT</sequence>
<evidence type="ECO:0000313" key="5">
    <source>
        <dbReference type="Proteomes" id="UP000027746"/>
    </source>
</evidence>
<dbReference type="InterPro" id="IPR000835">
    <property type="entry name" value="HTH_MarR-typ"/>
</dbReference>
<dbReference type="AlphaFoldDB" id="A0A073J860"/>
<gene>
    <name evidence="4" type="ORF">SUH3_03720</name>
</gene>
<evidence type="ECO:0000256" key="2">
    <source>
        <dbReference type="ARBA" id="ARBA00023125"/>
    </source>
</evidence>
<dbReference type="PANTHER" id="PTHR33164">
    <property type="entry name" value="TRANSCRIPTIONAL REGULATOR, MARR FAMILY"/>
    <property type="match status" value="1"/>
</dbReference>
<dbReference type="GO" id="GO:0006950">
    <property type="term" value="P:response to stress"/>
    <property type="evidence" value="ECO:0007669"/>
    <property type="project" value="TreeGrafter"/>
</dbReference>
<dbReference type="Pfam" id="PF12802">
    <property type="entry name" value="MarR_2"/>
    <property type="match status" value="1"/>
</dbReference>
<dbReference type="GeneID" id="68870666"/>
<dbReference type="SMART" id="SM00347">
    <property type="entry name" value="HTH_MARR"/>
    <property type="match status" value="1"/>
</dbReference>
<dbReference type="InterPro" id="IPR036388">
    <property type="entry name" value="WH-like_DNA-bd_sf"/>
</dbReference>
<dbReference type="Proteomes" id="UP000027746">
    <property type="component" value="Unassembled WGS sequence"/>
</dbReference>
<dbReference type="RefSeq" id="WP_037921550.1">
    <property type="nucleotide sequence ID" value="NZ_CP054599.1"/>
</dbReference>
<dbReference type="PRINTS" id="PR00598">
    <property type="entry name" value="HTHMARR"/>
</dbReference>
<organism evidence="4 5">
    <name type="scientific">Pseudosulfitobacter pseudonitzschiae</name>
    <dbReference type="NCBI Taxonomy" id="1402135"/>
    <lineage>
        <taxon>Bacteria</taxon>
        <taxon>Pseudomonadati</taxon>
        <taxon>Pseudomonadota</taxon>
        <taxon>Alphaproteobacteria</taxon>
        <taxon>Rhodobacterales</taxon>
        <taxon>Roseobacteraceae</taxon>
        <taxon>Pseudosulfitobacter</taxon>
    </lineage>
</organism>
<dbReference type="PROSITE" id="PS50995">
    <property type="entry name" value="HTH_MARR_2"/>
    <property type="match status" value="1"/>
</dbReference>
<dbReference type="PROSITE" id="PS01117">
    <property type="entry name" value="HTH_MARR_1"/>
    <property type="match status" value="1"/>
</dbReference>
<keyword evidence="5" id="KW-1185">Reference proteome</keyword>
<evidence type="ECO:0000313" key="4">
    <source>
        <dbReference type="EMBL" id="KEJ98114.1"/>
    </source>
</evidence>
<keyword evidence="1" id="KW-0805">Transcription regulation</keyword>
<dbReference type="SUPFAM" id="SSF46785">
    <property type="entry name" value="Winged helix' DNA-binding domain"/>
    <property type="match status" value="1"/>
</dbReference>
<dbReference type="GO" id="GO:0003677">
    <property type="term" value="F:DNA binding"/>
    <property type="evidence" value="ECO:0007669"/>
    <property type="project" value="UniProtKB-KW"/>
</dbReference>
<evidence type="ECO:0000256" key="1">
    <source>
        <dbReference type="ARBA" id="ARBA00023015"/>
    </source>
</evidence>
<dbReference type="EMBL" id="JAMD01000001">
    <property type="protein sequence ID" value="KEJ98114.1"/>
    <property type="molecule type" value="Genomic_DNA"/>
</dbReference>
<dbReference type="GO" id="GO:0003700">
    <property type="term" value="F:DNA-binding transcription factor activity"/>
    <property type="evidence" value="ECO:0007669"/>
    <property type="project" value="InterPro"/>
</dbReference>
<proteinExistence type="predicted"/>
<dbReference type="InterPro" id="IPR036390">
    <property type="entry name" value="WH_DNA-bd_sf"/>
</dbReference>
<name>A0A073J860_9RHOB</name>
<dbReference type="InterPro" id="IPR039422">
    <property type="entry name" value="MarR/SlyA-like"/>
</dbReference>
<accession>A0A073J860</accession>
<dbReference type="InterPro" id="IPR023187">
    <property type="entry name" value="Tscrpt_reg_MarR-type_CS"/>
</dbReference>